<dbReference type="Proteomes" id="UP001151760">
    <property type="component" value="Unassembled WGS sequence"/>
</dbReference>
<gene>
    <name evidence="2" type="ORF">Tco_0730387</name>
</gene>
<feature type="region of interest" description="Disordered" evidence="1">
    <location>
        <begin position="25"/>
        <end position="56"/>
    </location>
</feature>
<comment type="caution">
    <text evidence="2">The sequence shown here is derived from an EMBL/GenBank/DDBJ whole genome shotgun (WGS) entry which is preliminary data.</text>
</comment>
<evidence type="ECO:0000256" key="1">
    <source>
        <dbReference type="SAM" id="MobiDB-lite"/>
    </source>
</evidence>
<sequence>MNRCLPLPNGRELCPKEGRLVKLEVGEDSDEDDSVNGSEVGEDVGTVGKDDGENDIKGELDYVDSVIYDAI</sequence>
<keyword evidence="3" id="KW-1185">Reference proteome</keyword>
<accession>A0ABQ4YU27</accession>
<evidence type="ECO:0000313" key="2">
    <source>
        <dbReference type="EMBL" id="GJS80506.1"/>
    </source>
</evidence>
<proteinExistence type="predicted"/>
<dbReference type="EMBL" id="BQNB010010676">
    <property type="protein sequence ID" value="GJS80506.1"/>
    <property type="molecule type" value="Genomic_DNA"/>
</dbReference>
<reference evidence="2" key="2">
    <citation type="submission" date="2022-01" db="EMBL/GenBank/DDBJ databases">
        <authorList>
            <person name="Yamashiro T."/>
            <person name="Shiraishi A."/>
            <person name="Satake H."/>
            <person name="Nakayama K."/>
        </authorList>
    </citation>
    <scope>NUCLEOTIDE SEQUENCE</scope>
</reference>
<evidence type="ECO:0000313" key="3">
    <source>
        <dbReference type="Proteomes" id="UP001151760"/>
    </source>
</evidence>
<reference evidence="2" key="1">
    <citation type="journal article" date="2022" name="Int. J. Mol. Sci.">
        <title>Draft Genome of Tanacetum Coccineum: Genomic Comparison of Closely Related Tanacetum-Family Plants.</title>
        <authorList>
            <person name="Yamashiro T."/>
            <person name="Shiraishi A."/>
            <person name="Nakayama K."/>
            <person name="Satake H."/>
        </authorList>
    </citation>
    <scope>NUCLEOTIDE SEQUENCE</scope>
</reference>
<organism evidence="2 3">
    <name type="scientific">Tanacetum coccineum</name>
    <dbReference type="NCBI Taxonomy" id="301880"/>
    <lineage>
        <taxon>Eukaryota</taxon>
        <taxon>Viridiplantae</taxon>
        <taxon>Streptophyta</taxon>
        <taxon>Embryophyta</taxon>
        <taxon>Tracheophyta</taxon>
        <taxon>Spermatophyta</taxon>
        <taxon>Magnoliopsida</taxon>
        <taxon>eudicotyledons</taxon>
        <taxon>Gunneridae</taxon>
        <taxon>Pentapetalae</taxon>
        <taxon>asterids</taxon>
        <taxon>campanulids</taxon>
        <taxon>Asterales</taxon>
        <taxon>Asteraceae</taxon>
        <taxon>Asteroideae</taxon>
        <taxon>Anthemideae</taxon>
        <taxon>Anthemidinae</taxon>
        <taxon>Tanacetum</taxon>
    </lineage>
</organism>
<name>A0ABQ4YU27_9ASTR</name>
<protein>
    <submittedName>
        <fullName evidence="2">Uncharacterized protein</fullName>
    </submittedName>
</protein>